<evidence type="ECO:0000313" key="1">
    <source>
        <dbReference type="EMBL" id="CUN31666.1"/>
    </source>
</evidence>
<dbReference type="AlphaFoldDB" id="A0A173VYH0"/>
<accession>A0A173VYH0</accession>
<dbReference type="PROSITE" id="PS51257">
    <property type="entry name" value="PROKAR_LIPOPROTEIN"/>
    <property type="match status" value="1"/>
</dbReference>
<dbReference type="GeneID" id="93522204"/>
<sequence>MKNILAFLIVGLGFLCSCESRDGDWDSMVWESNDVSNINKNKNIEVPQAGNTYVFTCKNYKNFWVYAIQENGKQIGDTQLSIDCKKYEDNNISISIEKNKMNVTFFPNEEYQIRNISIGITAGDIFNSFFFKQKGKDN</sequence>
<dbReference type="EMBL" id="CYXP01000010">
    <property type="protein sequence ID" value="CUN31666.1"/>
    <property type="molecule type" value="Genomic_DNA"/>
</dbReference>
<name>A0A173VYH0_PARDI</name>
<proteinExistence type="predicted"/>
<dbReference type="RefSeq" id="WP_014298139.1">
    <property type="nucleotide sequence ID" value="NZ_CP042285.1"/>
</dbReference>
<reference evidence="1 2" key="1">
    <citation type="submission" date="2015-09" db="EMBL/GenBank/DDBJ databases">
        <authorList>
            <consortium name="Pathogen Informatics"/>
        </authorList>
    </citation>
    <scope>NUCLEOTIDE SEQUENCE [LARGE SCALE GENOMIC DNA]</scope>
    <source>
        <strain evidence="1 2">2789STDY5608872</strain>
    </source>
</reference>
<dbReference type="Proteomes" id="UP000095591">
    <property type="component" value="Unassembled WGS sequence"/>
</dbReference>
<evidence type="ECO:0000313" key="2">
    <source>
        <dbReference type="Proteomes" id="UP000095591"/>
    </source>
</evidence>
<evidence type="ECO:0008006" key="3">
    <source>
        <dbReference type="Google" id="ProtNLM"/>
    </source>
</evidence>
<protein>
    <recommendedName>
        <fullName evidence="3">Lipoprotein</fullName>
    </recommendedName>
</protein>
<gene>
    <name evidence="1" type="ORF">ERS852429_03794</name>
</gene>
<organism evidence="1 2">
    <name type="scientific">Parabacteroides distasonis</name>
    <dbReference type="NCBI Taxonomy" id="823"/>
    <lineage>
        <taxon>Bacteria</taxon>
        <taxon>Pseudomonadati</taxon>
        <taxon>Bacteroidota</taxon>
        <taxon>Bacteroidia</taxon>
        <taxon>Bacteroidales</taxon>
        <taxon>Tannerellaceae</taxon>
        <taxon>Parabacteroides</taxon>
    </lineage>
</organism>